<dbReference type="AlphaFoldDB" id="A0A0D2K8F1"/>
<dbReference type="InterPro" id="IPR023780">
    <property type="entry name" value="Chromo_domain"/>
</dbReference>
<dbReference type="SUPFAM" id="SSF54160">
    <property type="entry name" value="Chromo domain-like"/>
    <property type="match status" value="2"/>
</dbReference>
<accession>A0A0D2K8F1</accession>
<dbReference type="Proteomes" id="UP000054498">
    <property type="component" value="Unassembled WGS sequence"/>
</dbReference>
<evidence type="ECO:0000259" key="6">
    <source>
        <dbReference type="PROSITE" id="PS51192"/>
    </source>
</evidence>
<dbReference type="InterPro" id="IPR016197">
    <property type="entry name" value="Chromo-like_dom_sf"/>
</dbReference>
<dbReference type="PANTHER" id="PTHR45623:SF13">
    <property type="entry name" value="HELICASE PROTEIN MOM1"/>
    <property type="match status" value="1"/>
</dbReference>
<dbReference type="GO" id="GO:0003682">
    <property type="term" value="F:chromatin binding"/>
    <property type="evidence" value="ECO:0007669"/>
    <property type="project" value="TreeGrafter"/>
</dbReference>
<gene>
    <name evidence="7" type="ORF">MNEG_15550</name>
</gene>
<dbReference type="GO" id="GO:0000785">
    <property type="term" value="C:chromatin"/>
    <property type="evidence" value="ECO:0007669"/>
    <property type="project" value="TreeGrafter"/>
</dbReference>
<dbReference type="STRING" id="145388.A0A0D2K8F1"/>
<dbReference type="OrthoDB" id="514506at2759"/>
<dbReference type="PROSITE" id="PS51192">
    <property type="entry name" value="HELICASE_ATP_BIND_1"/>
    <property type="match status" value="1"/>
</dbReference>
<name>A0A0D2K8F1_9CHLO</name>
<dbReference type="SUPFAM" id="SSF52540">
    <property type="entry name" value="P-loop containing nucleoside triphosphate hydrolases"/>
    <property type="match status" value="1"/>
</dbReference>
<evidence type="ECO:0000256" key="2">
    <source>
        <dbReference type="ARBA" id="ARBA00022741"/>
    </source>
</evidence>
<protein>
    <submittedName>
        <fullName evidence="7">SNF2 family DNA-dependent ATPase</fullName>
        <ecNumber evidence="7">2.7.11.1</ecNumber>
    </submittedName>
</protein>
<dbReference type="PROSITE" id="PS50013">
    <property type="entry name" value="CHROMO_2"/>
    <property type="match status" value="2"/>
</dbReference>
<dbReference type="Gene3D" id="2.40.50.40">
    <property type="match status" value="2"/>
</dbReference>
<dbReference type="Pfam" id="PF00385">
    <property type="entry name" value="Chromo"/>
    <property type="match status" value="1"/>
</dbReference>
<dbReference type="GO" id="GO:0005634">
    <property type="term" value="C:nucleus"/>
    <property type="evidence" value="ECO:0007669"/>
    <property type="project" value="UniProtKB-SubCell"/>
</dbReference>
<evidence type="ECO:0000313" key="7">
    <source>
        <dbReference type="EMBL" id="KIY92413.1"/>
    </source>
</evidence>
<dbReference type="PANTHER" id="PTHR45623">
    <property type="entry name" value="CHROMODOMAIN-HELICASE-DNA-BINDING PROTEIN 3-RELATED-RELATED"/>
    <property type="match status" value="1"/>
</dbReference>
<dbReference type="RefSeq" id="XP_013891433.1">
    <property type="nucleotide sequence ID" value="XM_014035979.1"/>
</dbReference>
<dbReference type="GO" id="GO:0042393">
    <property type="term" value="F:histone binding"/>
    <property type="evidence" value="ECO:0007669"/>
    <property type="project" value="TreeGrafter"/>
</dbReference>
<keyword evidence="8" id="KW-1185">Reference proteome</keyword>
<dbReference type="GO" id="GO:0004674">
    <property type="term" value="F:protein serine/threonine kinase activity"/>
    <property type="evidence" value="ECO:0007669"/>
    <property type="project" value="UniProtKB-EC"/>
</dbReference>
<feature type="domain" description="Chromo" evidence="5">
    <location>
        <begin position="1"/>
        <end position="43"/>
    </location>
</feature>
<dbReference type="InterPro" id="IPR014001">
    <property type="entry name" value="Helicase_ATP-bd"/>
</dbReference>
<evidence type="ECO:0000256" key="4">
    <source>
        <dbReference type="ARBA" id="ARBA00023242"/>
    </source>
</evidence>
<reference evidence="7 8" key="1">
    <citation type="journal article" date="2013" name="BMC Genomics">
        <title>Reconstruction of the lipid metabolism for the microalga Monoraphidium neglectum from its genome sequence reveals characteristics suitable for biofuel production.</title>
        <authorList>
            <person name="Bogen C."/>
            <person name="Al-Dilaimi A."/>
            <person name="Albersmeier A."/>
            <person name="Wichmann J."/>
            <person name="Grundmann M."/>
            <person name="Rupp O."/>
            <person name="Lauersen K.J."/>
            <person name="Blifernez-Klassen O."/>
            <person name="Kalinowski J."/>
            <person name="Goesmann A."/>
            <person name="Mussgnug J.H."/>
            <person name="Kruse O."/>
        </authorList>
    </citation>
    <scope>NUCLEOTIDE SEQUENCE [LARGE SCALE GENOMIC DNA]</scope>
    <source>
        <strain evidence="7 8">SAG 48.87</strain>
    </source>
</reference>
<feature type="domain" description="Chromo" evidence="5">
    <location>
        <begin position="56"/>
        <end position="91"/>
    </location>
</feature>
<dbReference type="InterPro" id="IPR038718">
    <property type="entry name" value="SNF2-like_sf"/>
</dbReference>
<keyword evidence="4" id="KW-0539">Nucleus</keyword>
<dbReference type="InterPro" id="IPR027417">
    <property type="entry name" value="P-loop_NTPase"/>
</dbReference>
<dbReference type="GO" id="GO:0016887">
    <property type="term" value="F:ATP hydrolysis activity"/>
    <property type="evidence" value="ECO:0007669"/>
    <property type="project" value="TreeGrafter"/>
</dbReference>
<dbReference type="SMART" id="SM00298">
    <property type="entry name" value="CHROMO"/>
    <property type="match status" value="2"/>
</dbReference>
<dbReference type="EC" id="2.7.11.1" evidence="7"/>
<dbReference type="Gene3D" id="3.40.50.10810">
    <property type="entry name" value="Tandem AAA-ATPase domain"/>
    <property type="match status" value="1"/>
</dbReference>
<dbReference type="InterPro" id="IPR000953">
    <property type="entry name" value="Chromo/chromo_shadow_dom"/>
</dbReference>
<dbReference type="GO" id="GO:0003677">
    <property type="term" value="F:DNA binding"/>
    <property type="evidence" value="ECO:0007669"/>
    <property type="project" value="TreeGrafter"/>
</dbReference>
<dbReference type="Pfam" id="PF00176">
    <property type="entry name" value="SNF2-rel_dom"/>
    <property type="match status" value="1"/>
</dbReference>
<keyword evidence="7" id="KW-0808">Transferase</keyword>
<comment type="subcellular location">
    <subcellularLocation>
        <location evidence="1">Nucleus</location>
    </subcellularLocation>
</comment>
<evidence type="ECO:0000259" key="5">
    <source>
        <dbReference type="PROSITE" id="PS50013"/>
    </source>
</evidence>
<organism evidence="7 8">
    <name type="scientific">Monoraphidium neglectum</name>
    <dbReference type="NCBI Taxonomy" id="145388"/>
    <lineage>
        <taxon>Eukaryota</taxon>
        <taxon>Viridiplantae</taxon>
        <taxon>Chlorophyta</taxon>
        <taxon>core chlorophytes</taxon>
        <taxon>Chlorophyceae</taxon>
        <taxon>CS clade</taxon>
        <taxon>Sphaeropleales</taxon>
        <taxon>Selenastraceae</taxon>
        <taxon>Monoraphidium</taxon>
    </lineage>
</organism>
<evidence type="ECO:0000256" key="3">
    <source>
        <dbReference type="ARBA" id="ARBA00022840"/>
    </source>
</evidence>
<dbReference type="KEGG" id="mng:MNEG_15550"/>
<dbReference type="InterPro" id="IPR000330">
    <property type="entry name" value="SNF2_N"/>
</dbReference>
<dbReference type="GO" id="GO:0005524">
    <property type="term" value="F:ATP binding"/>
    <property type="evidence" value="ECO:0007669"/>
    <property type="project" value="UniProtKB-KW"/>
</dbReference>
<evidence type="ECO:0000313" key="8">
    <source>
        <dbReference type="Proteomes" id="UP000054498"/>
    </source>
</evidence>
<dbReference type="GeneID" id="25733223"/>
<evidence type="ECO:0000256" key="1">
    <source>
        <dbReference type="ARBA" id="ARBA00004123"/>
    </source>
</evidence>
<dbReference type="GO" id="GO:0140658">
    <property type="term" value="F:ATP-dependent chromatin remodeler activity"/>
    <property type="evidence" value="ECO:0007669"/>
    <property type="project" value="TreeGrafter"/>
</dbReference>
<keyword evidence="2" id="KW-0547">Nucleotide-binding</keyword>
<proteinExistence type="predicted"/>
<keyword evidence="3" id="KW-0067">ATP-binding</keyword>
<sequence>MHAHEPEYLVKWAGRAHVHNEWVRESSLLGIARRKLLNFKKRHGDAPCDLSEPEWSIPERLVARRPALGSPGWEVLVKWRGQGYDACTWEPDGSGPLMQPERLPLHLQLWARQRRALERAGEAGRAAAAAAEARAQQQGVPELTSQPEWVRGAALMPHQLSTLNWLRAMWARRQSCVLADEAGCGKTATVAAHLAGLIADCKAAAPALVVVPLSMLPFWEGELAFWLPEGANIVAYSGSVAARNALHDHELWLQASSMDGKVGHSAVLTAAARGAASGGRVPKPDVVLTTYEAASSDLHALRALPWCAVALDLRQRSRSAAGKAHAALQELTAGSGVQRLVLTGHRARGRGPDELFNVAALVRPAGWEEAGEALPEGLDDPEAQVGG</sequence>
<dbReference type="EMBL" id="KK105644">
    <property type="protein sequence ID" value="KIY92413.1"/>
    <property type="molecule type" value="Genomic_DNA"/>
</dbReference>
<feature type="domain" description="Helicase ATP-binding" evidence="6">
    <location>
        <begin position="167"/>
        <end position="344"/>
    </location>
</feature>